<dbReference type="SUPFAM" id="SSF82093">
    <property type="entry name" value="Heme chaperone CcmE"/>
    <property type="match status" value="1"/>
</dbReference>
<keyword evidence="5" id="KW-1133">Transmembrane helix</keyword>
<evidence type="ECO:0000256" key="3">
    <source>
        <dbReference type="ARBA" id="ARBA00022748"/>
    </source>
</evidence>
<keyword evidence="4 5" id="KW-0472">Membrane</keyword>
<dbReference type="InterPro" id="IPR004329">
    <property type="entry name" value="CcmE"/>
</dbReference>
<dbReference type="AlphaFoldDB" id="M1WNL8"/>
<dbReference type="OrthoDB" id="9794828at2"/>
<evidence type="ECO:0000313" key="6">
    <source>
        <dbReference type="EMBL" id="CCH50425.1"/>
    </source>
</evidence>
<dbReference type="InterPro" id="IPR012340">
    <property type="entry name" value="NA-bd_OB-fold"/>
</dbReference>
<dbReference type="HOGENOM" id="CLU_079503_3_2_7"/>
<dbReference type="EMBL" id="FO203427">
    <property type="protein sequence ID" value="CCH50425.1"/>
    <property type="molecule type" value="Genomic_DNA"/>
</dbReference>
<protein>
    <submittedName>
        <fullName evidence="6">Cytochrome c-type biogenesis protein CcmE</fullName>
    </submittedName>
</protein>
<dbReference type="InterPro" id="IPR036127">
    <property type="entry name" value="CcmE-like_sf"/>
</dbReference>
<evidence type="ECO:0000256" key="1">
    <source>
        <dbReference type="ARBA" id="ARBA00004370"/>
    </source>
</evidence>
<dbReference type="GO" id="GO:0017004">
    <property type="term" value="P:cytochrome complex assembly"/>
    <property type="evidence" value="ECO:0007669"/>
    <property type="project" value="UniProtKB-KW"/>
</dbReference>
<evidence type="ECO:0000256" key="2">
    <source>
        <dbReference type="ARBA" id="ARBA00022617"/>
    </source>
</evidence>
<keyword evidence="2" id="KW-0479">Metal-binding</keyword>
<name>M1WNL8_PSEP2</name>
<dbReference type="GO" id="GO:0017003">
    <property type="term" value="P:protein-heme linkage"/>
    <property type="evidence" value="ECO:0007669"/>
    <property type="project" value="InterPro"/>
</dbReference>
<dbReference type="KEGG" id="dpi:BN4_20363"/>
<sequence length="147" mass="16157">MAKSNGKTVYAVALMLFLGGLGYLIFSGLTEDSVYFLNVSEALAGDRTQIKQARLFGKVSPDDLIIAEGKLGASFDLIDKMEDDKSLRVDFKGALPDTFADDAEVIVEGSFSPDGEVFVARTLVTKCPSKYEEQSREMELEKDKRKS</sequence>
<reference evidence="7" key="2">
    <citation type="journal article" date="2013" name="Stand. Genomic Sci.">
        <title>Complete genome sequence of Desulfocapsa sulfexigens, a marine deltaproteobacterium specialized in disproportionating inorganic sulfur compounds.</title>
        <authorList>
            <person name="Finster K.W."/>
            <person name="Kjeldsen K.U."/>
            <person name="Kube M."/>
            <person name="Reinhardt R."/>
            <person name="Mussmann M."/>
            <person name="Amann R."/>
            <person name="Schreiber L."/>
        </authorList>
    </citation>
    <scope>NUCLEOTIDE SEQUENCE [LARGE SCALE GENOMIC DNA]</scope>
    <source>
        <strain evidence="7">DSM 10523 / SB164P1</strain>
    </source>
</reference>
<evidence type="ECO:0000313" key="7">
    <source>
        <dbReference type="Proteomes" id="UP000011724"/>
    </source>
</evidence>
<keyword evidence="3" id="KW-0201">Cytochrome c-type biogenesis</keyword>
<dbReference type="STRING" id="1322246.BN4_20363"/>
<keyword evidence="7" id="KW-1185">Reference proteome</keyword>
<dbReference type="eggNOG" id="COG2332">
    <property type="taxonomic scope" value="Bacteria"/>
</dbReference>
<evidence type="ECO:0000256" key="4">
    <source>
        <dbReference type="ARBA" id="ARBA00023136"/>
    </source>
</evidence>
<dbReference type="Proteomes" id="UP000011724">
    <property type="component" value="Chromosome"/>
</dbReference>
<keyword evidence="5" id="KW-0812">Transmembrane</keyword>
<proteinExistence type="predicted"/>
<dbReference type="Gene3D" id="2.40.50.140">
    <property type="entry name" value="Nucleic acid-binding proteins"/>
    <property type="match status" value="1"/>
</dbReference>
<dbReference type="Pfam" id="PF03100">
    <property type="entry name" value="CcmE"/>
    <property type="match status" value="1"/>
</dbReference>
<dbReference type="BioCyc" id="DPIE1322246:BN4_RS16070-MONOMER"/>
<dbReference type="GO" id="GO:0020037">
    <property type="term" value="F:heme binding"/>
    <property type="evidence" value="ECO:0007669"/>
    <property type="project" value="InterPro"/>
</dbReference>
<keyword evidence="2" id="KW-0349">Heme</keyword>
<organism evidence="6 7">
    <name type="scientific">Pseudodesulfovibrio piezophilus (strain DSM 21447 / JCM 15486 / C1TLV30)</name>
    <name type="common">Desulfovibrio piezophilus</name>
    <dbReference type="NCBI Taxonomy" id="1322246"/>
    <lineage>
        <taxon>Bacteria</taxon>
        <taxon>Pseudomonadati</taxon>
        <taxon>Thermodesulfobacteriota</taxon>
        <taxon>Desulfovibrionia</taxon>
        <taxon>Desulfovibrionales</taxon>
        <taxon>Desulfovibrionaceae</taxon>
    </lineage>
</organism>
<keyword evidence="2" id="KW-0408">Iron</keyword>
<feature type="transmembrane region" description="Helical" evidence="5">
    <location>
        <begin position="9"/>
        <end position="29"/>
    </location>
</feature>
<reference evidence="6 7" key="1">
    <citation type="journal article" date="2013" name="PLoS ONE">
        <title>The first genomic and proteomic characterization of a deep-sea sulfate reducer: insights into the piezophilic lifestyle of Desulfovibrio piezophilus.</title>
        <authorList>
            <person name="Pradel N."/>
            <person name="Ji B."/>
            <person name="Gimenez G."/>
            <person name="Talla E."/>
            <person name="Lenoble P."/>
            <person name="Garel M."/>
            <person name="Tamburini C."/>
            <person name="Fourquet P."/>
            <person name="Lebrun R."/>
            <person name="Bertin P."/>
            <person name="Denis Y."/>
            <person name="Pophillat M."/>
            <person name="Barbe V."/>
            <person name="Ollivier B."/>
            <person name="Dolla A."/>
        </authorList>
    </citation>
    <scope>NUCLEOTIDE SEQUENCE [LARGE SCALE GENOMIC DNA]</scope>
    <source>
        <strain evidence="7">DSM 10523 / SB164P1</strain>
    </source>
</reference>
<accession>M1WNL8</accession>
<evidence type="ECO:0000256" key="5">
    <source>
        <dbReference type="SAM" id="Phobius"/>
    </source>
</evidence>
<comment type="subcellular location">
    <subcellularLocation>
        <location evidence="1">Membrane</location>
    </subcellularLocation>
</comment>
<dbReference type="PATRIC" id="fig|879567.3.peg.3458"/>
<dbReference type="RefSeq" id="WP_015416467.1">
    <property type="nucleotide sequence ID" value="NC_020409.1"/>
</dbReference>
<gene>
    <name evidence="6" type="ordered locus">BN4_20363</name>
</gene>
<dbReference type="GO" id="GO:0005886">
    <property type="term" value="C:plasma membrane"/>
    <property type="evidence" value="ECO:0007669"/>
    <property type="project" value="InterPro"/>
</dbReference>